<evidence type="ECO:0000313" key="3">
    <source>
        <dbReference type="Proteomes" id="UP001367508"/>
    </source>
</evidence>
<evidence type="ECO:0000313" key="2">
    <source>
        <dbReference type="EMBL" id="KAK7308087.1"/>
    </source>
</evidence>
<reference evidence="2 3" key="1">
    <citation type="submission" date="2024-01" db="EMBL/GenBank/DDBJ databases">
        <title>The genomes of 5 underutilized Papilionoideae crops provide insights into root nodulation and disease resistanc.</title>
        <authorList>
            <person name="Jiang F."/>
        </authorList>
    </citation>
    <scope>NUCLEOTIDE SEQUENCE [LARGE SCALE GENOMIC DNA]</scope>
    <source>
        <strain evidence="2">LVBAO_FW01</strain>
        <tissue evidence="2">Leaves</tissue>
    </source>
</reference>
<dbReference type="EMBL" id="JAYMYQ010000010">
    <property type="protein sequence ID" value="KAK7308087.1"/>
    <property type="molecule type" value="Genomic_DNA"/>
</dbReference>
<dbReference type="Gene3D" id="3.40.630.30">
    <property type="match status" value="1"/>
</dbReference>
<comment type="caution">
    <text evidence="2">The sequence shown here is derived from an EMBL/GenBank/DDBJ whole genome shotgun (WGS) entry which is preliminary data.</text>
</comment>
<dbReference type="Pfam" id="PF13302">
    <property type="entry name" value="Acetyltransf_3"/>
    <property type="match status" value="1"/>
</dbReference>
<accession>A0AAN9PS74</accession>
<keyword evidence="3" id="KW-1185">Reference proteome</keyword>
<dbReference type="Proteomes" id="UP001367508">
    <property type="component" value="Unassembled WGS sequence"/>
</dbReference>
<proteinExistence type="predicted"/>
<dbReference type="InterPro" id="IPR000182">
    <property type="entry name" value="GNAT_dom"/>
</dbReference>
<dbReference type="AlphaFoldDB" id="A0AAN9PS74"/>
<dbReference type="SUPFAM" id="SSF55729">
    <property type="entry name" value="Acyl-CoA N-acyltransferases (Nat)"/>
    <property type="match status" value="1"/>
</dbReference>
<dbReference type="GO" id="GO:0016747">
    <property type="term" value="F:acyltransferase activity, transferring groups other than amino-acyl groups"/>
    <property type="evidence" value="ECO:0007669"/>
    <property type="project" value="InterPro"/>
</dbReference>
<dbReference type="PROSITE" id="PS51186">
    <property type="entry name" value="GNAT"/>
    <property type="match status" value="1"/>
</dbReference>
<feature type="domain" description="N-acetyltransferase" evidence="1">
    <location>
        <begin position="131"/>
        <end position="286"/>
    </location>
</feature>
<evidence type="ECO:0000259" key="1">
    <source>
        <dbReference type="PROSITE" id="PS51186"/>
    </source>
</evidence>
<sequence>MHGNQNLEEEDVITCHRSNNSKKCENYSLELEAEKELGVEKLLSKTRKDTSEDGKRKILERLALDAQNLAILKLTLQDLKNKLETKKKARSLPIPYPKYTVYPPLFIPIKFFAFMHPNQMEKKESIDLTQISLRPLQLSDLDDLMLWTTDEKVTKFCSWDTYTSKDDGINFIQNIPTKFIWCRGICLNDRAIGCISLSSHSKHDETRKKSAELGYVLASKYWGKGIVTRAVKQAVKVAFGELPHLERIEALVDVQNIGSQRVLEKAGFQREGLLRKYILLKGKTTDMFIFSFLSTDPQL</sequence>
<protein>
    <recommendedName>
        <fullName evidence="1">N-acetyltransferase domain-containing protein</fullName>
    </recommendedName>
</protein>
<dbReference type="PANTHER" id="PTHR46067">
    <property type="entry name" value="ACYL-COA N-ACYLTRANSFERASES (NAT) SUPERFAMILY PROTEIN"/>
    <property type="match status" value="1"/>
</dbReference>
<gene>
    <name evidence="2" type="ORF">VNO77_41682</name>
</gene>
<dbReference type="PANTHER" id="PTHR46067:SF27">
    <property type="entry name" value="ACYL-COA N-ACYLTRANSFERASES (NAT) SUPERFAMILY PROTEIN"/>
    <property type="match status" value="1"/>
</dbReference>
<organism evidence="2 3">
    <name type="scientific">Canavalia gladiata</name>
    <name type="common">Sword bean</name>
    <name type="synonym">Dolichos gladiatus</name>
    <dbReference type="NCBI Taxonomy" id="3824"/>
    <lineage>
        <taxon>Eukaryota</taxon>
        <taxon>Viridiplantae</taxon>
        <taxon>Streptophyta</taxon>
        <taxon>Embryophyta</taxon>
        <taxon>Tracheophyta</taxon>
        <taxon>Spermatophyta</taxon>
        <taxon>Magnoliopsida</taxon>
        <taxon>eudicotyledons</taxon>
        <taxon>Gunneridae</taxon>
        <taxon>Pentapetalae</taxon>
        <taxon>rosids</taxon>
        <taxon>fabids</taxon>
        <taxon>Fabales</taxon>
        <taxon>Fabaceae</taxon>
        <taxon>Papilionoideae</taxon>
        <taxon>50 kb inversion clade</taxon>
        <taxon>NPAAA clade</taxon>
        <taxon>indigoferoid/millettioid clade</taxon>
        <taxon>Phaseoleae</taxon>
        <taxon>Canavalia</taxon>
    </lineage>
</organism>
<name>A0AAN9PS74_CANGL</name>
<dbReference type="InterPro" id="IPR016181">
    <property type="entry name" value="Acyl_CoA_acyltransferase"/>
</dbReference>